<dbReference type="AlphaFoldDB" id="A0A9N8V9E9"/>
<reference evidence="1" key="1">
    <citation type="submission" date="2021-06" db="EMBL/GenBank/DDBJ databases">
        <authorList>
            <person name="Kallberg Y."/>
            <person name="Tangrot J."/>
            <person name="Rosling A."/>
        </authorList>
    </citation>
    <scope>NUCLEOTIDE SEQUENCE</scope>
    <source>
        <strain evidence="1">MT106</strain>
    </source>
</reference>
<proteinExistence type="predicted"/>
<dbReference type="PANTHER" id="PTHR15435:SF2">
    <property type="entry name" value="KICSTOR COMPLEX PROTEIN KAPTIN"/>
    <property type="match status" value="1"/>
</dbReference>
<organism evidence="1 2">
    <name type="scientific">Ambispora gerdemannii</name>
    <dbReference type="NCBI Taxonomy" id="144530"/>
    <lineage>
        <taxon>Eukaryota</taxon>
        <taxon>Fungi</taxon>
        <taxon>Fungi incertae sedis</taxon>
        <taxon>Mucoromycota</taxon>
        <taxon>Glomeromycotina</taxon>
        <taxon>Glomeromycetes</taxon>
        <taxon>Archaeosporales</taxon>
        <taxon>Ambisporaceae</taxon>
        <taxon>Ambispora</taxon>
    </lineage>
</organism>
<dbReference type="Proteomes" id="UP000789831">
    <property type="component" value="Unassembled WGS sequence"/>
</dbReference>
<sequence length="479" mass="54099">MSMMLMDDLFNETHFSRFSSGGRTNIYGLAVVETPLSGKIPASPDFPSSLLSSMPNDNIYDIDNHHQHLPTSSNDNKYKHVFASSFYGVTCLVSAAGYWNTIELQLDKDIGEIVSMDSFYSDKTGLVLAFTTVHVLNNLKNTTEVEGQHQFMLRIYSINDLGSISCMEDALFKITEKCQKIPLTFTPMQLTHTLIRKTCNNNNDSMSELCLLLCGTDSGVHLYTFVRGFEKQAWGEEAVQPYFPFLSEMASLKSNTILSLEIFDIGTKKIIAAGCQNGILHLAILQQGSNNNKEGNYIQLEKPQFAPLFSPITSISIFTTSTSEQNPGDVHMLVTCAVEQVLIYRFVDRRGVKCPIQLRECTQHDSVLCSHVMDVDWDGRNEVLVGTYGRELLIYKQQESSGEGDDDLTFQLIWRRSFAHPIYRIDHLDLNQDGLDELVVTSQYGIHIFQPNLHKAKELLSQMFEELDHLRVNYVNAIL</sequence>
<gene>
    <name evidence="1" type="ORF">AGERDE_LOCUS1173</name>
</gene>
<dbReference type="GO" id="GO:0007015">
    <property type="term" value="P:actin filament organization"/>
    <property type="evidence" value="ECO:0007669"/>
    <property type="project" value="InterPro"/>
</dbReference>
<keyword evidence="2" id="KW-1185">Reference proteome</keyword>
<dbReference type="InterPro" id="IPR036322">
    <property type="entry name" value="WD40_repeat_dom_sf"/>
</dbReference>
<accession>A0A9N8V9E9</accession>
<dbReference type="OrthoDB" id="10267127at2759"/>
<dbReference type="InterPro" id="IPR029982">
    <property type="entry name" value="Kptn"/>
</dbReference>
<dbReference type="PANTHER" id="PTHR15435">
    <property type="entry name" value="KICSTOR COMPLEX PROTEIN KAPTIN"/>
    <property type="match status" value="1"/>
</dbReference>
<dbReference type="SUPFAM" id="SSF50978">
    <property type="entry name" value="WD40 repeat-like"/>
    <property type="match status" value="1"/>
</dbReference>
<dbReference type="GO" id="GO:0015629">
    <property type="term" value="C:actin cytoskeleton"/>
    <property type="evidence" value="ECO:0007669"/>
    <property type="project" value="InterPro"/>
</dbReference>
<name>A0A9N8V9E9_9GLOM</name>
<dbReference type="SUPFAM" id="SSF69318">
    <property type="entry name" value="Integrin alpha N-terminal domain"/>
    <property type="match status" value="1"/>
</dbReference>
<dbReference type="GO" id="GO:0051015">
    <property type="term" value="F:actin filament binding"/>
    <property type="evidence" value="ECO:0007669"/>
    <property type="project" value="TreeGrafter"/>
</dbReference>
<dbReference type="GO" id="GO:1904262">
    <property type="term" value="P:negative regulation of TORC1 signaling"/>
    <property type="evidence" value="ECO:0007669"/>
    <property type="project" value="TreeGrafter"/>
</dbReference>
<protein>
    <submittedName>
        <fullName evidence="1">13682_t:CDS:1</fullName>
    </submittedName>
</protein>
<comment type="caution">
    <text evidence="1">The sequence shown here is derived from an EMBL/GenBank/DDBJ whole genome shotgun (WGS) entry which is preliminary data.</text>
</comment>
<dbReference type="InterPro" id="IPR028994">
    <property type="entry name" value="Integrin_alpha_N"/>
</dbReference>
<dbReference type="GO" id="GO:0034198">
    <property type="term" value="P:cellular response to amino acid starvation"/>
    <property type="evidence" value="ECO:0007669"/>
    <property type="project" value="TreeGrafter"/>
</dbReference>
<evidence type="ECO:0000313" key="1">
    <source>
        <dbReference type="EMBL" id="CAG8442515.1"/>
    </source>
</evidence>
<evidence type="ECO:0000313" key="2">
    <source>
        <dbReference type="Proteomes" id="UP000789831"/>
    </source>
</evidence>
<dbReference type="EMBL" id="CAJVPL010000076">
    <property type="protein sequence ID" value="CAG8442515.1"/>
    <property type="molecule type" value="Genomic_DNA"/>
</dbReference>